<keyword evidence="1" id="KW-0812">Transmembrane</keyword>
<dbReference type="InterPro" id="IPR013424">
    <property type="entry name" value="Ice-binding_C"/>
</dbReference>
<sequence length="62" mass="6426">MLRNRSLPSIFTASFLALLPVASAHAASGSIPLPEPSALVLLTLGIAGVAIGRKFSAKRPRD</sequence>
<feature type="signal peptide" evidence="2">
    <location>
        <begin position="1"/>
        <end position="26"/>
    </location>
</feature>
<dbReference type="Pfam" id="PF07589">
    <property type="entry name" value="PEP-CTERM"/>
    <property type="match status" value="1"/>
</dbReference>
<evidence type="ECO:0000256" key="1">
    <source>
        <dbReference type="SAM" id="Phobius"/>
    </source>
</evidence>
<proteinExistence type="predicted"/>
<evidence type="ECO:0000313" key="5">
    <source>
        <dbReference type="Proteomes" id="UP001556118"/>
    </source>
</evidence>
<accession>A0ABV3RC83</accession>
<keyword evidence="5" id="KW-1185">Reference proteome</keyword>
<feature type="chain" id="PRO_5047301518" evidence="2">
    <location>
        <begin position="27"/>
        <end position="62"/>
    </location>
</feature>
<organism evidence="4 5">
    <name type="scientific">Novosphingobium rhizovicinum</name>
    <dbReference type="NCBI Taxonomy" id="3228928"/>
    <lineage>
        <taxon>Bacteria</taxon>
        <taxon>Pseudomonadati</taxon>
        <taxon>Pseudomonadota</taxon>
        <taxon>Alphaproteobacteria</taxon>
        <taxon>Sphingomonadales</taxon>
        <taxon>Sphingomonadaceae</taxon>
        <taxon>Novosphingobium</taxon>
    </lineage>
</organism>
<dbReference type="EMBL" id="JBFNXR010000044">
    <property type="protein sequence ID" value="MEW9855707.1"/>
    <property type="molecule type" value="Genomic_DNA"/>
</dbReference>
<feature type="domain" description="Ice-binding protein C-terminal" evidence="3">
    <location>
        <begin position="34"/>
        <end position="54"/>
    </location>
</feature>
<protein>
    <submittedName>
        <fullName evidence="4">PEP-CTERM sorting domain-containing protein</fullName>
    </submittedName>
</protein>
<keyword evidence="2" id="KW-0732">Signal</keyword>
<gene>
    <name evidence="4" type="ORF">ABUH87_11185</name>
</gene>
<dbReference type="Proteomes" id="UP001556118">
    <property type="component" value="Unassembled WGS sequence"/>
</dbReference>
<comment type="caution">
    <text evidence="4">The sequence shown here is derived from an EMBL/GenBank/DDBJ whole genome shotgun (WGS) entry which is preliminary data.</text>
</comment>
<evidence type="ECO:0000313" key="4">
    <source>
        <dbReference type="EMBL" id="MEW9855707.1"/>
    </source>
</evidence>
<keyword evidence="1" id="KW-0472">Membrane</keyword>
<dbReference type="RefSeq" id="WP_367773548.1">
    <property type="nucleotide sequence ID" value="NZ_JBFNXR010000044.1"/>
</dbReference>
<evidence type="ECO:0000256" key="2">
    <source>
        <dbReference type="SAM" id="SignalP"/>
    </source>
</evidence>
<feature type="transmembrane region" description="Helical" evidence="1">
    <location>
        <begin position="36"/>
        <end position="52"/>
    </location>
</feature>
<dbReference type="NCBIfam" id="TIGR02595">
    <property type="entry name" value="PEP_CTERM"/>
    <property type="match status" value="1"/>
</dbReference>
<keyword evidence="1" id="KW-1133">Transmembrane helix</keyword>
<name>A0ABV3RC83_9SPHN</name>
<evidence type="ECO:0000259" key="3">
    <source>
        <dbReference type="Pfam" id="PF07589"/>
    </source>
</evidence>
<reference evidence="4 5" key="1">
    <citation type="submission" date="2024-06" db="EMBL/GenBank/DDBJ databases">
        <title>Novosphingobium rhizovicinus M1R2S20.</title>
        <authorList>
            <person name="Sun J.-Q."/>
        </authorList>
    </citation>
    <scope>NUCLEOTIDE SEQUENCE [LARGE SCALE GENOMIC DNA]</scope>
    <source>
        <strain evidence="4 5">M1R2S20</strain>
    </source>
</reference>